<organism evidence="9 10">
    <name type="scientific">Turicimonas muris</name>
    <dbReference type="NCBI Taxonomy" id="1796652"/>
    <lineage>
        <taxon>Bacteria</taxon>
        <taxon>Pseudomonadati</taxon>
        <taxon>Pseudomonadota</taxon>
        <taxon>Betaproteobacteria</taxon>
        <taxon>Burkholderiales</taxon>
        <taxon>Sutterellaceae</taxon>
        <taxon>Turicimonas</taxon>
    </lineage>
</organism>
<dbReference type="Proteomes" id="UP000214610">
    <property type="component" value="Unassembled WGS sequence"/>
</dbReference>
<dbReference type="InterPro" id="IPR004776">
    <property type="entry name" value="Mem_transp_PIN-like"/>
</dbReference>
<proteinExistence type="inferred from homology"/>
<keyword evidence="7 8" id="KW-0472">Membrane</keyword>
<comment type="subcellular location">
    <subcellularLocation>
        <location evidence="1">Cell membrane</location>
        <topology evidence="1">Multi-pass membrane protein</topology>
    </subcellularLocation>
</comment>
<dbReference type="GO" id="GO:0005886">
    <property type="term" value="C:plasma membrane"/>
    <property type="evidence" value="ECO:0007669"/>
    <property type="project" value="UniProtKB-SubCell"/>
</dbReference>
<comment type="similarity">
    <text evidence="2">Belongs to the auxin efflux carrier (TC 2.A.69) family.</text>
</comment>
<evidence type="ECO:0000256" key="7">
    <source>
        <dbReference type="ARBA" id="ARBA00023136"/>
    </source>
</evidence>
<dbReference type="PANTHER" id="PTHR36838:SF3">
    <property type="entry name" value="TRANSPORTER AUXIN EFFLUX CARRIER EC FAMILY"/>
    <property type="match status" value="1"/>
</dbReference>
<evidence type="ECO:0000313" key="9">
    <source>
        <dbReference type="EMBL" id="OXE47238.1"/>
    </source>
</evidence>
<gene>
    <name evidence="9" type="ORF">ADH67_08745</name>
</gene>
<comment type="caution">
    <text evidence="9">The sequence shown here is derived from an EMBL/GenBank/DDBJ whole genome shotgun (WGS) entry which is preliminary data.</text>
</comment>
<dbReference type="InterPro" id="IPR038770">
    <property type="entry name" value="Na+/solute_symporter_sf"/>
</dbReference>
<feature type="transmembrane region" description="Helical" evidence="8">
    <location>
        <begin position="288"/>
        <end position="311"/>
    </location>
</feature>
<dbReference type="RefSeq" id="WP_066594282.1">
    <property type="nucleotide sequence ID" value="NZ_CALBGX010000169.1"/>
</dbReference>
<evidence type="ECO:0000256" key="8">
    <source>
        <dbReference type="SAM" id="Phobius"/>
    </source>
</evidence>
<sequence>MFAQNFLVAFPLFALIGLGFLCTKLNLLTDSVGTGLSKYAFVIALPMLLFNVMSNITHLPPPNWFIAIAFFGSCFIVFVIGRVIGDRFLKLNGEGQTIFGMAGVFSNNVQLGIPIAISLLGQEALPSIAVIFSLNGFLMWTLATIAIEISRNKSPSIKKTIIKGTWSTLKNPIVVGILAGTLWGFTGLTLPTPVQTAANLLGNSASTVALFAVGIGLAKYKLSTNLGFSLWITLLKLGVQPLIVLVLCQLIGLGPLETKATCLMACLPVGVNVYIMSQEFNVLQGATANALLITTTLACLTVPLTLAVFGLM</sequence>
<feature type="transmembrane region" description="Helical" evidence="8">
    <location>
        <begin position="168"/>
        <end position="188"/>
    </location>
</feature>
<feature type="transmembrane region" description="Helical" evidence="8">
    <location>
        <begin position="200"/>
        <end position="218"/>
    </location>
</feature>
<reference evidence="10" key="1">
    <citation type="submission" date="2017-05" db="EMBL/GenBank/DDBJ databases">
        <title>Improved OligoMM genomes.</title>
        <authorList>
            <person name="Garzetti D."/>
        </authorList>
    </citation>
    <scope>NUCLEOTIDE SEQUENCE [LARGE SCALE GENOMIC DNA]</scope>
    <source>
        <strain evidence="10">YL45</strain>
    </source>
</reference>
<dbReference type="PANTHER" id="PTHR36838">
    <property type="entry name" value="AUXIN EFFLUX CARRIER FAMILY PROTEIN"/>
    <property type="match status" value="1"/>
</dbReference>
<evidence type="ECO:0000256" key="1">
    <source>
        <dbReference type="ARBA" id="ARBA00004651"/>
    </source>
</evidence>
<keyword evidence="6 8" id="KW-1133">Transmembrane helix</keyword>
<keyword evidence="4" id="KW-1003">Cell membrane</keyword>
<feature type="transmembrane region" description="Helical" evidence="8">
    <location>
        <begin position="97"/>
        <end position="121"/>
    </location>
</feature>
<evidence type="ECO:0000256" key="4">
    <source>
        <dbReference type="ARBA" id="ARBA00022475"/>
    </source>
</evidence>
<dbReference type="Gene3D" id="1.20.1530.20">
    <property type="match status" value="1"/>
</dbReference>
<name>A0A227KK01_9BURK</name>
<feature type="transmembrane region" description="Helical" evidence="8">
    <location>
        <begin position="230"/>
        <end position="252"/>
    </location>
</feature>
<feature type="transmembrane region" description="Helical" evidence="8">
    <location>
        <begin position="64"/>
        <end position="85"/>
    </location>
</feature>
<feature type="transmembrane region" description="Helical" evidence="8">
    <location>
        <begin position="39"/>
        <end position="58"/>
    </location>
</feature>
<evidence type="ECO:0008006" key="11">
    <source>
        <dbReference type="Google" id="ProtNLM"/>
    </source>
</evidence>
<evidence type="ECO:0000256" key="5">
    <source>
        <dbReference type="ARBA" id="ARBA00022692"/>
    </source>
</evidence>
<protein>
    <recommendedName>
        <fullName evidence="11">AEC family transporter</fullName>
    </recommendedName>
</protein>
<evidence type="ECO:0000256" key="6">
    <source>
        <dbReference type="ARBA" id="ARBA00022989"/>
    </source>
</evidence>
<dbReference type="GeneID" id="78362195"/>
<feature type="transmembrane region" description="Helical" evidence="8">
    <location>
        <begin position="6"/>
        <end position="27"/>
    </location>
</feature>
<evidence type="ECO:0000256" key="3">
    <source>
        <dbReference type="ARBA" id="ARBA00022448"/>
    </source>
</evidence>
<keyword evidence="3" id="KW-0813">Transport</keyword>
<dbReference type="AlphaFoldDB" id="A0A227KK01"/>
<keyword evidence="10" id="KW-1185">Reference proteome</keyword>
<dbReference type="EMBL" id="NHMP01000005">
    <property type="protein sequence ID" value="OXE47238.1"/>
    <property type="molecule type" value="Genomic_DNA"/>
</dbReference>
<evidence type="ECO:0000313" key="10">
    <source>
        <dbReference type="Proteomes" id="UP000214610"/>
    </source>
</evidence>
<feature type="transmembrane region" description="Helical" evidence="8">
    <location>
        <begin position="127"/>
        <end position="147"/>
    </location>
</feature>
<keyword evidence="5 8" id="KW-0812">Transmembrane</keyword>
<dbReference type="Pfam" id="PF03547">
    <property type="entry name" value="Mem_trans"/>
    <property type="match status" value="1"/>
</dbReference>
<dbReference type="GO" id="GO:0055085">
    <property type="term" value="P:transmembrane transport"/>
    <property type="evidence" value="ECO:0007669"/>
    <property type="project" value="InterPro"/>
</dbReference>
<evidence type="ECO:0000256" key="2">
    <source>
        <dbReference type="ARBA" id="ARBA00010145"/>
    </source>
</evidence>
<accession>A0A227KK01</accession>